<comment type="caution">
    <text evidence="5">The sequence shown here is derived from an EMBL/GenBank/DDBJ whole genome shotgun (WGS) entry which is preliminary data.</text>
</comment>
<feature type="domain" description="CID" evidence="4">
    <location>
        <begin position="156"/>
        <end position="288"/>
    </location>
</feature>
<dbReference type="PROSITE" id="PS51391">
    <property type="entry name" value="CID"/>
    <property type="match status" value="1"/>
</dbReference>
<dbReference type="InterPro" id="IPR008942">
    <property type="entry name" value="ENTH_VHS"/>
</dbReference>
<evidence type="ECO:0000259" key="4">
    <source>
        <dbReference type="PROSITE" id="PS51391"/>
    </source>
</evidence>
<dbReference type="FunFam" id="1.25.40.90:FF:000018">
    <property type="entry name" value="ENTH/VHS family protein isoform 1"/>
    <property type="match status" value="1"/>
</dbReference>
<evidence type="ECO:0000256" key="2">
    <source>
        <dbReference type="SAM" id="Coils"/>
    </source>
</evidence>
<dbReference type="Pfam" id="PF04818">
    <property type="entry name" value="CID"/>
    <property type="match status" value="1"/>
</dbReference>
<name>A0A8T0PCA7_PANVG</name>
<feature type="compositionally biased region" description="Polar residues" evidence="3">
    <location>
        <begin position="693"/>
        <end position="703"/>
    </location>
</feature>
<dbReference type="Gene3D" id="1.25.40.90">
    <property type="match status" value="1"/>
</dbReference>
<keyword evidence="1" id="KW-0507">mRNA processing</keyword>
<reference evidence="5 6" key="1">
    <citation type="submission" date="2020-05" db="EMBL/GenBank/DDBJ databases">
        <title>WGS assembly of Panicum virgatum.</title>
        <authorList>
            <person name="Lovell J.T."/>
            <person name="Jenkins J."/>
            <person name="Shu S."/>
            <person name="Juenger T.E."/>
            <person name="Schmutz J."/>
        </authorList>
    </citation>
    <scope>NUCLEOTIDE SEQUENCE [LARGE SCALE GENOMIC DNA]</scope>
    <source>
        <strain evidence="6">cv. AP13</strain>
    </source>
</reference>
<protein>
    <recommendedName>
        <fullName evidence="4">CID domain-containing protein</fullName>
    </recommendedName>
</protein>
<feature type="region of interest" description="Disordered" evidence="3">
    <location>
        <begin position="539"/>
        <end position="559"/>
    </location>
</feature>
<evidence type="ECO:0000256" key="1">
    <source>
        <dbReference type="ARBA" id="ARBA00022664"/>
    </source>
</evidence>
<feature type="coiled-coil region" evidence="2">
    <location>
        <begin position="381"/>
        <end position="429"/>
    </location>
</feature>
<accession>A0A8T0PCA7</accession>
<feature type="compositionally biased region" description="Pro residues" evidence="3">
    <location>
        <begin position="486"/>
        <end position="495"/>
    </location>
</feature>
<dbReference type="GO" id="GO:0000993">
    <property type="term" value="F:RNA polymerase II complex binding"/>
    <property type="evidence" value="ECO:0007669"/>
    <property type="project" value="TreeGrafter"/>
</dbReference>
<feature type="region of interest" description="Disordered" evidence="3">
    <location>
        <begin position="42"/>
        <end position="99"/>
    </location>
</feature>
<keyword evidence="2" id="KW-0175">Coiled coil</keyword>
<dbReference type="PANTHER" id="PTHR12460">
    <property type="entry name" value="CYCLIN-DEPENDENT KINASE INHIBITOR-RELATED PROTEIN"/>
    <property type="match status" value="1"/>
</dbReference>
<evidence type="ECO:0000313" key="6">
    <source>
        <dbReference type="Proteomes" id="UP000823388"/>
    </source>
</evidence>
<feature type="compositionally biased region" description="Pro residues" evidence="3">
    <location>
        <begin position="73"/>
        <end position="89"/>
    </location>
</feature>
<feature type="region of interest" description="Disordered" evidence="3">
    <location>
        <begin position="452"/>
        <end position="508"/>
    </location>
</feature>
<feature type="compositionally biased region" description="Low complexity" evidence="3">
    <location>
        <begin position="293"/>
        <end position="308"/>
    </location>
</feature>
<gene>
    <name evidence="5" type="ORF">PVAP13_8KG009600</name>
</gene>
<dbReference type="EMBL" id="CM029051">
    <property type="protein sequence ID" value="KAG2559781.1"/>
    <property type="molecule type" value="Genomic_DNA"/>
</dbReference>
<keyword evidence="6" id="KW-1185">Reference proteome</keyword>
<evidence type="ECO:0000313" key="5">
    <source>
        <dbReference type="EMBL" id="KAG2559781.1"/>
    </source>
</evidence>
<feature type="compositionally biased region" description="Low complexity" evidence="3">
    <location>
        <begin position="676"/>
        <end position="692"/>
    </location>
</feature>
<dbReference type="SMART" id="SM00582">
    <property type="entry name" value="RPR"/>
    <property type="match status" value="1"/>
</dbReference>
<dbReference type="SUPFAM" id="SSF48464">
    <property type="entry name" value="ENTH/VHS domain"/>
    <property type="match status" value="1"/>
</dbReference>
<sequence length="720" mass="76942">MIYVFSFITIPLLCQYISFLYTIYPRFSHKITGINIFAQKNKENENPRNTHARPKGKGERKGWKATAAKPNPLGFPPPPRSPSPSPSPSHPRRHAQAQGLATEIGSILRRLHICLGFWGYREGAELVGAFVMAGAKADADAETGDAGGGAAGFGVGGSFSEQRLVEKLNKLNSSAASIQTLSQWCIFHRKRAKRVVDTWEKQFNSATKDKKVSFLYLSNDILQNSKRKGGDFVNEFWRVLPRSLKHFYENGGEDGKKVVARLIGIWDERKVFGARIESLKDGILGDNPHILDNNGNSSNPSSNPPSNSKVSRKDSGTTVKKLTVGGMPEKIVTAYQSVLDQHFDEDTALNKCKSTVGVLERINKDINDASTNGNQPASTLISDLQEQEMTLKQCIEQLESVDVARISLINQLKEALSEQESKSVVLRSQLQVARAEAELVIQLRQQLGGALATSATQSSPSPLMITPPEKTAGMVQGSGVRSTPPQSQPPPPATSLPPTVSAVGDESKRSAAAMADKLASLSAPVLSSILSSLAAEQAASINGGPPSGEFSGGPPGFQIEKRPRLEKQAGDMGVLPFFGQAPQVQQQIGAVPTTLGGTQPPTPVSFPPPPPPLPSLLPPLLQQFGQNTGGMIGMGGPFGMMASSMPPPPPLSNIMPAGFPGPSGPPPPPPPPPAQSQPQQQQQSPQAPQQSPTSTGFFQSSGMSFFPPVQVQQSPSAQRQ</sequence>
<proteinExistence type="predicted"/>
<feature type="compositionally biased region" description="Pro residues" evidence="3">
    <location>
        <begin position="600"/>
        <end position="613"/>
    </location>
</feature>
<feature type="compositionally biased region" description="Pro residues" evidence="3">
    <location>
        <begin position="662"/>
        <end position="675"/>
    </location>
</feature>
<feature type="compositionally biased region" description="Low complexity" evidence="3">
    <location>
        <begin position="704"/>
        <end position="720"/>
    </location>
</feature>
<feature type="region of interest" description="Disordered" evidence="3">
    <location>
        <begin position="592"/>
        <end position="613"/>
    </location>
</feature>
<organism evidence="5 6">
    <name type="scientific">Panicum virgatum</name>
    <name type="common">Blackwell switchgrass</name>
    <dbReference type="NCBI Taxonomy" id="38727"/>
    <lineage>
        <taxon>Eukaryota</taxon>
        <taxon>Viridiplantae</taxon>
        <taxon>Streptophyta</taxon>
        <taxon>Embryophyta</taxon>
        <taxon>Tracheophyta</taxon>
        <taxon>Spermatophyta</taxon>
        <taxon>Magnoliopsida</taxon>
        <taxon>Liliopsida</taxon>
        <taxon>Poales</taxon>
        <taxon>Poaceae</taxon>
        <taxon>PACMAD clade</taxon>
        <taxon>Panicoideae</taxon>
        <taxon>Panicodae</taxon>
        <taxon>Paniceae</taxon>
        <taxon>Panicinae</taxon>
        <taxon>Panicum</taxon>
        <taxon>Panicum sect. Hiantes</taxon>
    </lineage>
</organism>
<dbReference type="Proteomes" id="UP000823388">
    <property type="component" value="Chromosome 8K"/>
</dbReference>
<dbReference type="OrthoDB" id="10069473at2759"/>
<dbReference type="AlphaFoldDB" id="A0A8T0PCA7"/>
<feature type="region of interest" description="Disordered" evidence="3">
    <location>
        <begin position="643"/>
        <end position="720"/>
    </location>
</feature>
<dbReference type="InterPro" id="IPR006569">
    <property type="entry name" value="CID_dom"/>
</dbReference>
<feature type="region of interest" description="Disordered" evidence="3">
    <location>
        <begin position="287"/>
        <end position="320"/>
    </location>
</feature>
<dbReference type="PANTHER" id="PTHR12460:SF37">
    <property type="entry name" value="EXPRESSED PROTEIN"/>
    <property type="match status" value="1"/>
</dbReference>
<dbReference type="GO" id="GO:0031124">
    <property type="term" value="P:mRNA 3'-end processing"/>
    <property type="evidence" value="ECO:0007669"/>
    <property type="project" value="TreeGrafter"/>
</dbReference>
<dbReference type="CDD" id="cd16981">
    <property type="entry name" value="CID_RPRD_like"/>
    <property type="match status" value="1"/>
</dbReference>
<dbReference type="GO" id="GO:0005634">
    <property type="term" value="C:nucleus"/>
    <property type="evidence" value="ECO:0007669"/>
    <property type="project" value="UniProtKB-ARBA"/>
</dbReference>
<evidence type="ECO:0000256" key="3">
    <source>
        <dbReference type="SAM" id="MobiDB-lite"/>
    </source>
</evidence>